<gene>
    <name evidence="2" type="ORF">KP79_PYT19548</name>
</gene>
<dbReference type="AlphaFoldDB" id="A0A210R3D0"/>
<dbReference type="EMBL" id="NEDP02000657">
    <property type="protein sequence ID" value="OWF55499.1"/>
    <property type="molecule type" value="Genomic_DNA"/>
</dbReference>
<evidence type="ECO:0000256" key="1">
    <source>
        <dbReference type="SAM" id="MobiDB-lite"/>
    </source>
</evidence>
<name>A0A210R3D0_MIZYE</name>
<feature type="region of interest" description="Disordered" evidence="1">
    <location>
        <begin position="58"/>
        <end position="92"/>
    </location>
</feature>
<keyword evidence="3" id="KW-1185">Reference proteome</keyword>
<dbReference type="Proteomes" id="UP000242188">
    <property type="component" value="Unassembled WGS sequence"/>
</dbReference>
<protein>
    <submittedName>
        <fullName evidence="2">Uncharacterized protein</fullName>
    </submittedName>
</protein>
<feature type="region of interest" description="Disordered" evidence="1">
    <location>
        <begin position="1"/>
        <end position="27"/>
    </location>
</feature>
<evidence type="ECO:0000313" key="3">
    <source>
        <dbReference type="Proteomes" id="UP000242188"/>
    </source>
</evidence>
<comment type="caution">
    <text evidence="2">The sequence shown here is derived from an EMBL/GenBank/DDBJ whole genome shotgun (WGS) entry which is preliminary data.</text>
</comment>
<feature type="compositionally biased region" description="Basic and acidic residues" evidence="1">
    <location>
        <begin position="58"/>
        <end position="75"/>
    </location>
</feature>
<feature type="compositionally biased region" description="Polar residues" evidence="1">
    <location>
        <begin position="1"/>
        <end position="10"/>
    </location>
</feature>
<accession>A0A210R3D0</accession>
<evidence type="ECO:0000313" key="2">
    <source>
        <dbReference type="EMBL" id="OWF55499.1"/>
    </source>
</evidence>
<proteinExistence type="predicted"/>
<organism evidence="2 3">
    <name type="scientific">Mizuhopecten yessoensis</name>
    <name type="common">Japanese scallop</name>
    <name type="synonym">Patinopecten yessoensis</name>
    <dbReference type="NCBI Taxonomy" id="6573"/>
    <lineage>
        <taxon>Eukaryota</taxon>
        <taxon>Metazoa</taxon>
        <taxon>Spiralia</taxon>
        <taxon>Lophotrochozoa</taxon>
        <taxon>Mollusca</taxon>
        <taxon>Bivalvia</taxon>
        <taxon>Autobranchia</taxon>
        <taxon>Pteriomorphia</taxon>
        <taxon>Pectinida</taxon>
        <taxon>Pectinoidea</taxon>
        <taxon>Pectinidae</taxon>
        <taxon>Mizuhopecten</taxon>
    </lineage>
</organism>
<sequence>MMSACSSSMSDVPRYQVGRSDSSASSLSMFPFGFDSKTKYDANESLITIRSTNFSKKELEKDDDIWKRPPPDFRPQKFAPNPPKRNSRESMQPWRYGTFPGEHVFVKKPSTKVMPKILMPKKTPEGRIITQFHIDRPFTAKKKFVREGMFKPEMFVNPTEHDFRGYPPIKKMGLPEFTTHEEADPFDIYFNTDRLNIIHGEPLERAADRNIKGLQMAPPVHLLPRWERQLILDNEPYPTKPGEFNRHRLRFRPARSAFMERVTRTLDINWAKERLDMALEQVSS</sequence>
<dbReference type="OrthoDB" id="5947521at2759"/>
<reference evidence="2 3" key="1">
    <citation type="journal article" date="2017" name="Nat. Ecol. Evol.">
        <title>Scallop genome provides insights into evolution of bilaterian karyotype and development.</title>
        <authorList>
            <person name="Wang S."/>
            <person name="Zhang J."/>
            <person name="Jiao W."/>
            <person name="Li J."/>
            <person name="Xun X."/>
            <person name="Sun Y."/>
            <person name="Guo X."/>
            <person name="Huan P."/>
            <person name="Dong B."/>
            <person name="Zhang L."/>
            <person name="Hu X."/>
            <person name="Sun X."/>
            <person name="Wang J."/>
            <person name="Zhao C."/>
            <person name="Wang Y."/>
            <person name="Wang D."/>
            <person name="Huang X."/>
            <person name="Wang R."/>
            <person name="Lv J."/>
            <person name="Li Y."/>
            <person name="Zhang Z."/>
            <person name="Liu B."/>
            <person name="Lu W."/>
            <person name="Hui Y."/>
            <person name="Liang J."/>
            <person name="Zhou Z."/>
            <person name="Hou R."/>
            <person name="Li X."/>
            <person name="Liu Y."/>
            <person name="Li H."/>
            <person name="Ning X."/>
            <person name="Lin Y."/>
            <person name="Zhao L."/>
            <person name="Xing Q."/>
            <person name="Dou J."/>
            <person name="Li Y."/>
            <person name="Mao J."/>
            <person name="Guo H."/>
            <person name="Dou H."/>
            <person name="Li T."/>
            <person name="Mu C."/>
            <person name="Jiang W."/>
            <person name="Fu Q."/>
            <person name="Fu X."/>
            <person name="Miao Y."/>
            <person name="Liu J."/>
            <person name="Yu Q."/>
            <person name="Li R."/>
            <person name="Liao H."/>
            <person name="Li X."/>
            <person name="Kong Y."/>
            <person name="Jiang Z."/>
            <person name="Chourrout D."/>
            <person name="Li R."/>
            <person name="Bao Z."/>
        </authorList>
    </citation>
    <scope>NUCLEOTIDE SEQUENCE [LARGE SCALE GENOMIC DNA]</scope>
    <source>
        <strain evidence="2 3">PY_sf001</strain>
    </source>
</reference>